<feature type="domain" description="Type II/III secretion system secretin-like" evidence="6">
    <location>
        <begin position="536"/>
        <end position="705"/>
    </location>
</feature>
<dbReference type="AlphaFoldDB" id="B6BVV4"/>
<dbReference type="HOGENOM" id="CLU_384353_0_0_4"/>
<dbReference type="STRING" id="314607.KB13_1175"/>
<keyword evidence="5" id="KW-0175">Coiled coil</keyword>
<dbReference type="InterPro" id="IPR001775">
    <property type="entry name" value="GspD/PilQ"/>
</dbReference>
<evidence type="ECO:0000313" key="7">
    <source>
        <dbReference type="EMBL" id="EDZ65043.1"/>
    </source>
</evidence>
<name>B6BVV4_9PROT</name>
<evidence type="ECO:0000256" key="2">
    <source>
        <dbReference type="ARBA" id="ARBA00022729"/>
    </source>
</evidence>
<gene>
    <name evidence="7" type="ORF">KB13_1175</name>
</gene>
<evidence type="ECO:0000256" key="3">
    <source>
        <dbReference type="ARBA" id="ARBA00023136"/>
    </source>
</evidence>
<evidence type="ECO:0000256" key="1">
    <source>
        <dbReference type="ARBA" id="ARBA00004370"/>
    </source>
</evidence>
<keyword evidence="3" id="KW-0472">Membrane</keyword>
<evidence type="ECO:0000313" key="8">
    <source>
        <dbReference type="Proteomes" id="UP000004188"/>
    </source>
</evidence>
<evidence type="ECO:0000256" key="4">
    <source>
        <dbReference type="RuleBase" id="RU004003"/>
    </source>
</evidence>
<sequence>MKKTVLLAALLSIAGCASNIDRQKEEAQKTMDQFIERAEKFNQEFETEKKPLKQRRELMQFSYGPNSFENNNFLEYLVQSNANLPNDLIGKLRESENQYQNTDFNEDTNDLIGEIKNFKKITQVYKKLAKQKTVNVTETQLSSIVKQLLKNTGLKLKVDETDIEGRYKGTSFEIIRNIAEDNNLVMYFSMDYKTLHLKTAFPENQKFNPVINAIALNPFEVEKDLDLIEEVAQQLEGSDATIEEVLKVDQFVKTNYGRKIVNRLILVEKTRENVVKQRELGSYYRTTLIKRAEESDFVKTPTVTIFEDDIKNGNERVIEKFSVYNDTPDAMFTKLQAFSVFNDCTVTETSTNDDGELETETIIEGGAAMNDNVPNTVIGDSVVIDDLVAGNANNDFAAIDQSAAELIEEANDLQADSALGCVDFVADDFGIVASGSILDIQLVEKFLVDQDQPVKQAMIETFILEVNSDWKNELESRFTSNTMSTNSSEAAGDGGSGLYSFTAGLLDFASATAEGGITASTRLGSRNQISALVNMIETNSLGKKISNPVILVRDGEEGVVDKTRTFRAQRSTTTTNSATTNTSNNQIDEYDAPLKLTVTPNINKHNDVIDLDFNFVEETYDSASPTAASTSNNITTKLKIEPGEVVMMAGLFQQTQNNTTQGLPFVSKLGFSKLLSPLVALLGGGEVRRTDTGTELLVFINPTVITKENINRTVTRTRY</sequence>
<accession>B6BVV4</accession>
<dbReference type="eggNOG" id="COG1450">
    <property type="taxonomic scope" value="Bacteria"/>
</dbReference>
<proteinExistence type="inferred from homology"/>
<dbReference type="PANTHER" id="PTHR30332:SF24">
    <property type="entry name" value="SECRETIN GSPD-RELATED"/>
    <property type="match status" value="1"/>
</dbReference>
<dbReference type="GO" id="GO:0015627">
    <property type="term" value="C:type II protein secretion system complex"/>
    <property type="evidence" value="ECO:0007669"/>
    <property type="project" value="TreeGrafter"/>
</dbReference>
<evidence type="ECO:0000259" key="6">
    <source>
        <dbReference type="Pfam" id="PF00263"/>
    </source>
</evidence>
<dbReference type="GO" id="GO:0016020">
    <property type="term" value="C:membrane"/>
    <property type="evidence" value="ECO:0007669"/>
    <property type="project" value="UniProtKB-SubCell"/>
</dbReference>
<keyword evidence="2" id="KW-0732">Signal</keyword>
<keyword evidence="8" id="KW-1185">Reference proteome</keyword>
<reference evidence="8" key="1">
    <citation type="journal article" date="2012" name="Stand. Genomic Sci.">
        <title>Genome sequence of strain HIMB624, a cultured representative from the OM43 clade of marine Betaproteobacteria.</title>
        <authorList>
            <person name="Huggett M.J."/>
            <person name="Hayakawa D.H."/>
            <person name="Rappe M.S."/>
        </authorList>
    </citation>
    <scope>NUCLEOTIDE SEQUENCE [LARGE SCALE GENOMIC DNA]</scope>
    <source>
        <strain evidence="8">KB13</strain>
    </source>
</reference>
<dbReference type="Proteomes" id="UP000004188">
    <property type="component" value="Unassembled WGS sequence"/>
</dbReference>
<comment type="similarity">
    <text evidence="4">Belongs to the bacterial secretin family.</text>
</comment>
<dbReference type="InterPro" id="IPR050810">
    <property type="entry name" value="Bact_Secretion_Sys_Channel"/>
</dbReference>
<dbReference type="EMBL" id="DS995299">
    <property type="protein sequence ID" value="EDZ65043.1"/>
    <property type="molecule type" value="Genomic_DNA"/>
</dbReference>
<comment type="subcellular location">
    <subcellularLocation>
        <location evidence="1">Membrane</location>
    </subcellularLocation>
</comment>
<protein>
    <submittedName>
        <fullName evidence="7">Bacterial type II and III secretion system protein</fullName>
    </submittedName>
</protein>
<dbReference type="PROSITE" id="PS51257">
    <property type="entry name" value="PROKAR_LIPOPROTEIN"/>
    <property type="match status" value="1"/>
</dbReference>
<dbReference type="Pfam" id="PF00263">
    <property type="entry name" value="Secretin"/>
    <property type="match status" value="1"/>
</dbReference>
<dbReference type="InterPro" id="IPR004846">
    <property type="entry name" value="T2SS/T3SS_dom"/>
</dbReference>
<dbReference type="PRINTS" id="PR00811">
    <property type="entry name" value="BCTERIALGSPD"/>
</dbReference>
<evidence type="ECO:0000256" key="5">
    <source>
        <dbReference type="SAM" id="Coils"/>
    </source>
</evidence>
<dbReference type="GO" id="GO:0009306">
    <property type="term" value="P:protein secretion"/>
    <property type="evidence" value="ECO:0007669"/>
    <property type="project" value="InterPro"/>
</dbReference>
<dbReference type="PANTHER" id="PTHR30332">
    <property type="entry name" value="PROBABLE GENERAL SECRETION PATHWAY PROTEIN D"/>
    <property type="match status" value="1"/>
</dbReference>
<organism evidence="7 8">
    <name type="scientific">beta proteobacterium KB13</name>
    <dbReference type="NCBI Taxonomy" id="314607"/>
    <lineage>
        <taxon>Bacteria</taxon>
        <taxon>Pseudomonadati</taxon>
        <taxon>Pseudomonadota</taxon>
        <taxon>Betaproteobacteria</taxon>
        <taxon>Nitrosomonadales</taxon>
        <taxon>OM43 clade</taxon>
    </lineage>
</organism>
<feature type="coiled-coil region" evidence="5">
    <location>
        <begin position="17"/>
        <end position="44"/>
    </location>
</feature>